<gene>
    <name evidence="3" type="ORF">HKI87_04g28230</name>
</gene>
<comment type="similarity">
    <text evidence="1">Belongs to the Iojap/RsfS family.</text>
</comment>
<dbReference type="InterPro" id="IPR004394">
    <property type="entry name" value="Iojap/RsfS/C7orf30"/>
</dbReference>
<protein>
    <submittedName>
        <fullName evidence="3">Ribosomal silencing factor RsfS</fullName>
    </submittedName>
</protein>
<dbReference type="HAMAP" id="MF_01477">
    <property type="entry name" value="Iojap_RsfS"/>
    <property type="match status" value="1"/>
</dbReference>
<evidence type="ECO:0000313" key="3">
    <source>
        <dbReference type="EMBL" id="WZN61288.1"/>
    </source>
</evidence>
<dbReference type="Proteomes" id="UP001472866">
    <property type="component" value="Chromosome 04"/>
</dbReference>
<proteinExistence type="inferred from homology"/>
<dbReference type="NCBIfam" id="TIGR00090">
    <property type="entry name" value="rsfS_iojap_ybeB"/>
    <property type="match status" value="1"/>
</dbReference>
<dbReference type="PANTHER" id="PTHR21043">
    <property type="entry name" value="IOJAP SUPERFAMILY ORTHOLOG"/>
    <property type="match status" value="1"/>
</dbReference>
<feature type="region of interest" description="Disordered" evidence="2">
    <location>
        <begin position="33"/>
        <end position="55"/>
    </location>
</feature>
<evidence type="ECO:0000256" key="1">
    <source>
        <dbReference type="ARBA" id="ARBA00010574"/>
    </source>
</evidence>
<dbReference type="PANTHER" id="PTHR21043:SF2">
    <property type="entry name" value="PROTEIN IOJAP, CHLOROPLASTIC"/>
    <property type="match status" value="1"/>
</dbReference>
<accession>A0AAX4P5S7</accession>
<name>A0AAX4P5S7_9CHLO</name>
<dbReference type="Gene3D" id="3.30.460.10">
    <property type="entry name" value="Beta Polymerase, domain 2"/>
    <property type="match status" value="1"/>
</dbReference>
<evidence type="ECO:0000256" key="2">
    <source>
        <dbReference type="SAM" id="MobiDB-lite"/>
    </source>
</evidence>
<dbReference type="AlphaFoldDB" id="A0AAX4P5S7"/>
<organism evidence="3 4">
    <name type="scientific">Chloropicon roscoffensis</name>
    <dbReference type="NCBI Taxonomy" id="1461544"/>
    <lineage>
        <taxon>Eukaryota</taxon>
        <taxon>Viridiplantae</taxon>
        <taxon>Chlorophyta</taxon>
        <taxon>Chloropicophyceae</taxon>
        <taxon>Chloropicales</taxon>
        <taxon>Chloropicaceae</taxon>
        <taxon>Chloropicon</taxon>
    </lineage>
</organism>
<dbReference type="SUPFAM" id="SSF81301">
    <property type="entry name" value="Nucleotidyltransferase"/>
    <property type="match status" value="1"/>
</dbReference>
<reference evidence="3 4" key="1">
    <citation type="submission" date="2024-03" db="EMBL/GenBank/DDBJ databases">
        <title>Complete genome sequence of the green alga Chloropicon roscoffensis RCC1871.</title>
        <authorList>
            <person name="Lemieux C."/>
            <person name="Pombert J.-F."/>
            <person name="Otis C."/>
            <person name="Turmel M."/>
        </authorList>
    </citation>
    <scope>NUCLEOTIDE SEQUENCE [LARGE SCALE GENOMIC DNA]</scope>
    <source>
        <strain evidence="3 4">RCC1871</strain>
    </source>
</reference>
<evidence type="ECO:0000313" key="4">
    <source>
        <dbReference type="Proteomes" id="UP001472866"/>
    </source>
</evidence>
<dbReference type="GO" id="GO:0090071">
    <property type="term" value="P:negative regulation of ribosome biogenesis"/>
    <property type="evidence" value="ECO:0007669"/>
    <property type="project" value="TreeGrafter"/>
</dbReference>
<dbReference type="EMBL" id="CP151504">
    <property type="protein sequence ID" value="WZN61288.1"/>
    <property type="molecule type" value="Genomic_DNA"/>
</dbReference>
<dbReference type="InterPro" id="IPR043519">
    <property type="entry name" value="NT_sf"/>
</dbReference>
<dbReference type="GO" id="GO:0017148">
    <property type="term" value="P:negative regulation of translation"/>
    <property type="evidence" value="ECO:0007669"/>
    <property type="project" value="TreeGrafter"/>
</dbReference>
<keyword evidence="4" id="KW-1185">Reference proteome</keyword>
<dbReference type="Pfam" id="PF02410">
    <property type="entry name" value="RsfS"/>
    <property type="match status" value="1"/>
</dbReference>
<sequence length="234" mass="25754">MATGMGRMARHCSRRASQACGCSSQERGLARVSVKARNPAAGRSERRLRVARAPGAAASEGDLSTSLLLGLSDEELETLASEYEHDVGGQRGSLLLEEEETEDVEVFYDGHEEAKAESKAFALSLAEALDEVKVQDIVLLHVGTCVSWCTYFVVASVFSRPQLEAALHRVVKAAEEKHGRTLVNTERPGRTEWECIDFGDVVCHVMTPRQREKYDLEGYYSKAELLEYAEGQAS</sequence>
<dbReference type="GO" id="GO:0043023">
    <property type="term" value="F:ribosomal large subunit binding"/>
    <property type="evidence" value="ECO:0007669"/>
    <property type="project" value="TreeGrafter"/>
</dbReference>